<dbReference type="Gene3D" id="3.30.300.20">
    <property type="match status" value="1"/>
</dbReference>
<dbReference type="PANTHER" id="PTHR39624:SF2">
    <property type="entry name" value="OSMC-LIKE PROTEIN"/>
    <property type="match status" value="1"/>
</dbReference>
<dbReference type="InterPro" id="IPR015946">
    <property type="entry name" value="KH_dom-like_a/b"/>
</dbReference>
<dbReference type="GeneID" id="97239533"/>
<dbReference type="InterPro" id="IPR036102">
    <property type="entry name" value="OsmC/Ohrsf"/>
</dbReference>
<reference evidence="1 2" key="1">
    <citation type="submission" date="2015-12" db="EMBL/GenBank/DDBJ databases">
        <title>Genome sequence of Tistrella mobilis MCCC 1A02139.</title>
        <authorList>
            <person name="Lu L."/>
            <person name="Lai Q."/>
            <person name="Shao Z."/>
            <person name="Qian P."/>
        </authorList>
    </citation>
    <scope>NUCLEOTIDE SEQUENCE [LARGE SCALE GENOMIC DNA]</scope>
    <source>
        <strain evidence="1 2">MCCC 1A02139</strain>
    </source>
</reference>
<dbReference type="Proteomes" id="UP000075787">
    <property type="component" value="Unassembled WGS sequence"/>
</dbReference>
<dbReference type="InterPro" id="IPR003718">
    <property type="entry name" value="OsmC/Ohr_fam"/>
</dbReference>
<protein>
    <submittedName>
        <fullName evidence="1">Osmotically inducible protein C</fullName>
    </submittedName>
</protein>
<gene>
    <name evidence="1" type="ORF">AUP44_22920</name>
</gene>
<name>A0A162LMU5_9PROT</name>
<evidence type="ECO:0000313" key="1">
    <source>
        <dbReference type="EMBL" id="KYO55811.1"/>
    </source>
</evidence>
<dbReference type="Pfam" id="PF02566">
    <property type="entry name" value="OsmC"/>
    <property type="match status" value="1"/>
</dbReference>
<evidence type="ECO:0000313" key="2">
    <source>
        <dbReference type="Proteomes" id="UP000075787"/>
    </source>
</evidence>
<proteinExistence type="predicted"/>
<dbReference type="RefSeq" id="WP_062762109.1">
    <property type="nucleotide sequence ID" value="NZ_CP121043.1"/>
</dbReference>
<dbReference type="EMBL" id="LPZR01000055">
    <property type="protein sequence ID" value="KYO55811.1"/>
    <property type="molecule type" value="Genomic_DNA"/>
</dbReference>
<organism evidence="1 2">
    <name type="scientific">Tistrella mobilis</name>
    <dbReference type="NCBI Taxonomy" id="171437"/>
    <lineage>
        <taxon>Bacteria</taxon>
        <taxon>Pseudomonadati</taxon>
        <taxon>Pseudomonadota</taxon>
        <taxon>Alphaproteobacteria</taxon>
        <taxon>Geminicoccales</taxon>
        <taxon>Geminicoccaceae</taxon>
        <taxon>Tistrella</taxon>
    </lineage>
</organism>
<dbReference type="SUPFAM" id="SSF82784">
    <property type="entry name" value="OsmC-like"/>
    <property type="match status" value="1"/>
</dbReference>
<dbReference type="PANTHER" id="PTHR39624">
    <property type="entry name" value="PROTEIN INVOLVED IN RIMO-MEDIATED BETA-METHYLTHIOLATION OF RIBOSOMAL PROTEIN S12 YCAO"/>
    <property type="match status" value="1"/>
</dbReference>
<dbReference type="AlphaFoldDB" id="A0A162LMU5"/>
<dbReference type="OrthoDB" id="9789573at2"/>
<comment type="caution">
    <text evidence="1">The sequence shown here is derived from an EMBL/GenBank/DDBJ whole genome shotgun (WGS) entry which is preliminary data.</text>
</comment>
<sequence length="141" mass="15100">MSHVTASIGNLPYAVSISTGNHRLSSDEPVVMGGGDHGPTPHDLLLSSLASCTLITLKMYAHHKHWPLLALDVELSFIRDEAAEDAVTVERVITLHGPLSDAARDELADLAERTPVTLRLKPGLPIHTIFRQAAAPAMAEA</sequence>
<accession>A0A162LMU5</accession>